<dbReference type="PROSITE" id="PS00237">
    <property type="entry name" value="G_PROTEIN_RECEP_F1_1"/>
    <property type="match status" value="1"/>
</dbReference>
<keyword evidence="6 11" id="KW-0472">Membrane</keyword>
<reference evidence="13" key="1">
    <citation type="submission" date="2020-08" db="EMBL/GenBank/DDBJ databases">
        <title>Genome sequencing and assembly of the red palm weevil Rhynchophorus ferrugineus.</title>
        <authorList>
            <person name="Dias G.B."/>
            <person name="Bergman C.M."/>
            <person name="Manee M."/>
        </authorList>
    </citation>
    <scope>NUCLEOTIDE SEQUENCE</scope>
    <source>
        <strain evidence="13">AA-2017</strain>
        <tissue evidence="13">Whole larva</tissue>
    </source>
</reference>
<dbReference type="Pfam" id="PF00001">
    <property type="entry name" value="7tm_1"/>
    <property type="match status" value="1"/>
</dbReference>
<dbReference type="Proteomes" id="UP000625711">
    <property type="component" value="Unassembled WGS sequence"/>
</dbReference>
<dbReference type="Gene3D" id="1.20.1070.10">
    <property type="entry name" value="Rhodopsin 7-helix transmembrane proteins"/>
    <property type="match status" value="1"/>
</dbReference>
<evidence type="ECO:0000256" key="8">
    <source>
        <dbReference type="ARBA" id="ARBA00023224"/>
    </source>
</evidence>
<dbReference type="PRINTS" id="PR00237">
    <property type="entry name" value="GPCRRHODOPSN"/>
</dbReference>
<evidence type="ECO:0000256" key="10">
    <source>
        <dbReference type="SAM" id="MobiDB-lite"/>
    </source>
</evidence>
<feature type="transmembrane region" description="Helical" evidence="11">
    <location>
        <begin position="143"/>
        <end position="164"/>
    </location>
</feature>
<evidence type="ECO:0000256" key="5">
    <source>
        <dbReference type="ARBA" id="ARBA00023040"/>
    </source>
</evidence>
<dbReference type="PANTHER" id="PTHR24238">
    <property type="entry name" value="G-PROTEIN COUPLED RECEPTOR"/>
    <property type="match status" value="1"/>
</dbReference>
<keyword evidence="3 9" id="KW-0812">Transmembrane</keyword>
<evidence type="ECO:0000256" key="6">
    <source>
        <dbReference type="ARBA" id="ARBA00023136"/>
    </source>
</evidence>
<organism evidence="13 14">
    <name type="scientific">Rhynchophorus ferrugineus</name>
    <name type="common">Red palm weevil</name>
    <name type="synonym">Curculio ferrugineus</name>
    <dbReference type="NCBI Taxonomy" id="354439"/>
    <lineage>
        <taxon>Eukaryota</taxon>
        <taxon>Metazoa</taxon>
        <taxon>Ecdysozoa</taxon>
        <taxon>Arthropoda</taxon>
        <taxon>Hexapoda</taxon>
        <taxon>Insecta</taxon>
        <taxon>Pterygota</taxon>
        <taxon>Neoptera</taxon>
        <taxon>Endopterygota</taxon>
        <taxon>Coleoptera</taxon>
        <taxon>Polyphaga</taxon>
        <taxon>Cucujiformia</taxon>
        <taxon>Curculionidae</taxon>
        <taxon>Dryophthorinae</taxon>
        <taxon>Rhynchophorus</taxon>
    </lineage>
</organism>
<accession>A0A834MKV5</accession>
<feature type="region of interest" description="Disordered" evidence="10">
    <location>
        <begin position="378"/>
        <end position="408"/>
    </location>
</feature>
<feature type="domain" description="G-protein coupled receptors family 1 profile" evidence="12">
    <location>
        <begin position="45"/>
        <end position="327"/>
    </location>
</feature>
<protein>
    <recommendedName>
        <fullName evidence="12">G-protein coupled receptors family 1 profile domain-containing protein</fullName>
    </recommendedName>
</protein>
<keyword evidence="8 9" id="KW-0807">Transducer</keyword>
<dbReference type="PROSITE" id="PS50262">
    <property type="entry name" value="G_PROTEIN_RECEP_F1_2"/>
    <property type="match status" value="1"/>
</dbReference>
<name>A0A834MKV5_RHYFE</name>
<keyword evidence="4 11" id="KW-1133">Transmembrane helix</keyword>
<dbReference type="CDD" id="cd00637">
    <property type="entry name" value="7tm_classA_rhodopsin-like"/>
    <property type="match status" value="1"/>
</dbReference>
<evidence type="ECO:0000313" key="14">
    <source>
        <dbReference type="Proteomes" id="UP000625711"/>
    </source>
</evidence>
<keyword evidence="5 9" id="KW-0297">G-protein coupled receptor</keyword>
<comment type="subcellular location">
    <subcellularLocation>
        <location evidence="1">Membrane</location>
        <topology evidence="1">Multi-pass membrane protein</topology>
    </subcellularLocation>
</comment>
<keyword evidence="7 9" id="KW-0675">Receptor</keyword>
<dbReference type="InterPro" id="IPR017452">
    <property type="entry name" value="GPCR_Rhodpsn_7TM"/>
</dbReference>
<feature type="transmembrane region" description="Helical" evidence="11">
    <location>
        <begin position="270"/>
        <end position="290"/>
    </location>
</feature>
<dbReference type="SUPFAM" id="SSF81321">
    <property type="entry name" value="Family A G protein-coupled receptor-like"/>
    <property type="match status" value="1"/>
</dbReference>
<feature type="transmembrane region" description="Helical" evidence="11">
    <location>
        <begin position="66"/>
        <end position="85"/>
    </location>
</feature>
<evidence type="ECO:0000313" key="13">
    <source>
        <dbReference type="EMBL" id="KAF7282089.1"/>
    </source>
</evidence>
<dbReference type="InterPro" id="IPR000276">
    <property type="entry name" value="GPCR_Rhodpsn"/>
</dbReference>
<feature type="transmembrane region" description="Helical" evidence="11">
    <location>
        <begin position="30"/>
        <end position="54"/>
    </location>
</feature>
<evidence type="ECO:0000256" key="2">
    <source>
        <dbReference type="ARBA" id="ARBA00010663"/>
    </source>
</evidence>
<comment type="similarity">
    <text evidence="2 9">Belongs to the G-protein coupled receptor 1 family.</text>
</comment>
<gene>
    <name evidence="13" type="ORF">GWI33_003273</name>
</gene>
<dbReference type="OrthoDB" id="5957382at2759"/>
<evidence type="ECO:0000256" key="7">
    <source>
        <dbReference type="ARBA" id="ARBA00023170"/>
    </source>
</evidence>
<evidence type="ECO:0000256" key="1">
    <source>
        <dbReference type="ARBA" id="ARBA00004141"/>
    </source>
</evidence>
<proteinExistence type="inferred from homology"/>
<dbReference type="PANTHER" id="PTHR24238:SF58">
    <property type="entry name" value="FI22604P1"/>
    <property type="match status" value="1"/>
</dbReference>
<keyword evidence="14" id="KW-1185">Reference proteome</keyword>
<dbReference type="AlphaFoldDB" id="A0A834MKV5"/>
<feature type="transmembrane region" description="Helical" evidence="11">
    <location>
        <begin position="105"/>
        <end position="123"/>
    </location>
</feature>
<evidence type="ECO:0000256" key="9">
    <source>
        <dbReference type="RuleBase" id="RU000688"/>
    </source>
</evidence>
<feature type="transmembrane region" description="Helical" evidence="11">
    <location>
        <begin position="196"/>
        <end position="217"/>
    </location>
</feature>
<dbReference type="EMBL" id="JAACXV010000191">
    <property type="protein sequence ID" value="KAF7282089.1"/>
    <property type="molecule type" value="Genomic_DNA"/>
</dbReference>
<feature type="transmembrane region" description="Helical" evidence="11">
    <location>
        <begin position="310"/>
        <end position="330"/>
    </location>
</feature>
<sequence length="408" mass="47077">MGSSNSKVENYNGTVVPETVLKVITIDRTLYYWIIWVITVIAGLGNIFAIRSVLYRKYKYLQKTCIISLALSDLLTVILFAMTNLDLLSKPLMTWPFGDFLCHNLPAGQVVGNLASSIALLVIALDRYHNVIHALSKKWNPNLLYCLSGAALLWLSCVGMSYPVSNFYINIPLVVNNERVYLCTGTPNTKRELTSYYIAMNLLFFFPIISMFFWFYYKIALLIWRHRKPISHSNNHDPIENSSISKISPLPRVKSFVKKRNVQMERKMRTFKIVLVLIFAFIGCRMPHWLYMVCNLLKDISGKSAWNIRFSFISLNLLNCALNPFLYTYLSQTIYVCRKINDFMCKICCCCFSNAEFEDYENGKPLAEGLMNYRNNDNSNQGKRDVKPVGPRVTFAPSLPKYTQKERY</sequence>
<evidence type="ECO:0000256" key="3">
    <source>
        <dbReference type="ARBA" id="ARBA00022692"/>
    </source>
</evidence>
<dbReference type="GO" id="GO:0005886">
    <property type="term" value="C:plasma membrane"/>
    <property type="evidence" value="ECO:0007669"/>
    <property type="project" value="TreeGrafter"/>
</dbReference>
<comment type="caution">
    <text evidence="13">The sequence shown here is derived from an EMBL/GenBank/DDBJ whole genome shotgun (WGS) entry which is preliminary data.</text>
</comment>
<evidence type="ECO:0000256" key="11">
    <source>
        <dbReference type="SAM" id="Phobius"/>
    </source>
</evidence>
<evidence type="ECO:0000259" key="12">
    <source>
        <dbReference type="PROSITE" id="PS50262"/>
    </source>
</evidence>
<evidence type="ECO:0000256" key="4">
    <source>
        <dbReference type="ARBA" id="ARBA00022989"/>
    </source>
</evidence>
<dbReference type="GO" id="GO:0008188">
    <property type="term" value="F:neuropeptide receptor activity"/>
    <property type="evidence" value="ECO:0007669"/>
    <property type="project" value="TreeGrafter"/>
</dbReference>